<dbReference type="PATRIC" id="fig|1414851.3.peg.1764"/>
<keyword evidence="5" id="KW-1185">Reference proteome</keyword>
<evidence type="ECO:0000256" key="3">
    <source>
        <dbReference type="SAM" id="MobiDB-lite"/>
    </source>
</evidence>
<accession>V8G0C6</accession>
<reference evidence="4 5" key="1">
    <citation type="submission" date="2013-11" db="EMBL/GenBank/DDBJ databases">
        <title>Genomic analysis of Pelistega sp. HM-7.</title>
        <authorList>
            <person name="Kumbhare S.V."/>
            <person name="Shetty S.A."/>
            <person name="Sharma O."/>
            <person name="Dhotre D.P."/>
        </authorList>
    </citation>
    <scope>NUCLEOTIDE SEQUENCE [LARGE SCALE GENOMIC DNA]</scope>
    <source>
        <strain evidence="4 5">HM-7</strain>
    </source>
</reference>
<comment type="caution">
    <text evidence="4">The sequence shown here is derived from an EMBL/GenBank/DDBJ whole genome shotgun (WGS) entry which is preliminary data.</text>
</comment>
<evidence type="ECO:0000256" key="1">
    <source>
        <dbReference type="ARBA" id="ARBA00006738"/>
    </source>
</evidence>
<dbReference type="InterPro" id="IPR011335">
    <property type="entry name" value="Restrct_endonuc-II-like"/>
</dbReference>
<organism evidence="4 5">
    <name type="scientific">Pelistega indica</name>
    <dbReference type="NCBI Taxonomy" id="1414851"/>
    <lineage>
        <taxon>Bacteria</taxon>
        <taxon>Pseudomonadati</taxon>
        <taxon>Pseudomonadota</taxon>
        <taxon>Betaproteobacteria</taxon>
        <taxon>Burkholderiales</taxon>
        <taxon>Alcaligenaceae</taxon>
        <taxon>Pelistega</taxon>
    </lineage>
</organism>
<dbReference type="HAMAP" id="MF_00048">
    <property type="entry name" value="UPF0102"/>
    <property type="match status" value="1"/>
</dbReference>
<comment type="similarity">
    <text evidence="1 2">Belongs to the UPF0102 family.</text>
</comment>
<dbReference type="GO" id="GO:0003676">
    <property type="term" value="F:nucleic acid binding"/>
    <property type="evidence" value="ECO:0007669"/>
    <property type="project" value="InterPro"/>
</dbReference>
<proteinExistence type="inferred from homology"/>
<keyword evidence="4" id="KW-0540">Nuclease</keyword>
<dbReference type="InterPro" id="IPR003509">
    <property type="entry name" value="UPF0102_YraN-like"/>
</dbReference>
<dbReference type="Pfam" id="PF02021">
    <property type="entry name" value="UPF0102"/>
    <property type="match status" value="1"/>
</dbReference>
<dbReference type="PANTHER" id="PTHR34039">
    <property type="entry name" value="UPF0102 PROTEIN YRAN"/>
    <property type="match status" value="1"/>
</dbReference>
<keyword evidence="4" id="KW-0255">Endonuclease</keyword>
<dbReference type="NCBIfam" id="TIGR00252">
    <property type="entry name" value="YraN family protein"/>
    <property type="match status" value="1"/>
</dbReference>
<gene>
    <name evidence="4" type="ORF">V757_08535</name>
</gene>
<dbReference type="EMBL" id="AYSV01000092">
    <property type="protein sequence ID" value="ETD69895.1"/>
    <property type="molecule type" value="Genomic_DNA"/>
</dbReference>
<sequence>MLSIMTYSLQKMDIRFQLATPSKKSKYTQKARPTTKDNTLSPTQQKGLAYEDDAIEFLTNKGLILLYKNLSCPLGELDLVMRDQQTLVFVEVRFRQTTAFGGAIYSLSKSKLNRFKRTAEYFLPFISKQHFAHQPVYCRFDAICFNGETNEKIWLKNIINS</sequence>
<dbReference type="SUPFAM" id="SSF52980">
    <property type="entry name" value="Restriction endonuclease-like"/>
    <property type="match status" value="1"/>
</dbReference>
<evidence type="ECO:0000256" key="2">
    <source>
        <dbReference type="HAMAP-Rule" id="MF_00048"/>
    </source>
</evidence>
<dbReference type="AlphaFoldDB" id="V8G0C6"/>
<dbReference type="NCBIfam" id="NF009150">
    <property type="entry name" value="PRK12497.1-3"/>
    <property type="match status" value="1"/>
</dbReference>
<evidence type="ECO:0000313" key="4">
    <source>
        <dbReference type="EMBL" id="ETD69895.1"/>
    </source>
</evidence>
<dbReference type="GO" id="GO:0004519">
    <property type="term" value="F:endonuclease activity"/>
    <property type="evidence" value="ECO:0007669"/>
    <property type="project" value="UniProtKB-KW"/>
</dbReference>
<name>V8G0C6_9BURK</name>
<keyword evidence="4" id="KW-0378">Hydrolase</keyword>
<protein>
    <recommendedName>
        <fullName evidence="2">UPF0102 protein V757_08535</fullName>
    </recommendedName>
</protein>
<dbReference type="PANTHER" id="PTHR34039:SF1">
    <property type="entry name" value="UPF0102 PROTEIN YRAN"/>
    <property type="match status" value="1"/>
</dbReference>
<dbReference type="Proteomes" id="UP000018766">
    <property type="component" value="Unassembled WGS sequence"/>
</dbReference>
<evidence type="ECO:0000313" key="5">
    <source>
        <dbReference type="Proteomes" id="UP000018766"/>
    </source>
</evidence>
<dbReference type="InterPro" id="IPR011856">
    <property type="entry name" value="tRNA_endonuc-like_dom_sf"/>
</dbReference>
<feature type="region of interest" description="Disordered" evidence="3">
    <location>
        <begin position="24"/>
        <end position="43"/>
    </location>
</feature>
<dbReference type="Gene3D" id="3.40.1350.10">
    <property type="match status" value="1"/>
</dbReference>